<accession>A0ABS4TY24</accession>
<evidence type="ECO:0000313" key="3">
    <source>
        <dbReference type="Proteomes" id="UP001519332"/>
    </source>
</evidence>
<gene>
    <name evidence="2" type="ORF">JOF56_009683</name>
</gene>
<dbReference type="EMBL" id="JAGINW010000001">
    <property type="protein sequence ID" value="MBP2329298.1"/>
    <property type="molecule type" value="Genomic_DNA"/>
</dbReference>
<dbReference type="Proteomes" id="UP001519332">
    <property type="component" value="Unassembled WGS sequence"/>
</dbReference>
<feature type="region of interest" description="Disordered" evidence="1">
    <location>
        <begin position="61"/>
        <end position="85"/>
    </location>
</feature>
<name>A0ABS4TY24_9PSEU</name>
<evidence type="ECO:0000313" key="2">
    <source>
        <dbReference type="EMBL" id="MBP2329298.1"/>
    </source>
</evidence>
<feature type="region of interest" description="Disordered" evidence="1">
    <location>
        <begin position="1"/>
        <end position="30"/>
    </location>
</feature>
<sequence>MDSPQGGAPCHPVDLTQSYHSGPRGAALDASTGDRLGRLAVAGLLIIPPAQSVADRATRALRPWGPCGSPREVDGMAGKPTTNAT</sequence>
<protein>
    <submittedName>
        <fullName evidence="2">Uncharacterized protein</fullName>
    </submittedName>
</protein>
<keyword evidence="3" id="KW-1185">Reference proteome</keyword>
<comment type="caution">
    <text evidence="2">The sequence shown here is derived from an EMBL/GenBank/DDBJ whole genome shotgun (WGS) entry which is preliminary data.</text>
</comment>
<reference evidence="2 3" key="1">
    <citation type="submission" date="2021-03" db="EMBL/GenBank/DDBJ databases">
        <title>Sequencing the genomes of 1000 actinobacteria strains.</title>
        <authorList>
            <person name="Klenk H.-P."/>
        </authorList>
    </citation>
    <scope>NUCLEOTIDE SEQUENCE [LARGE SCALE GENOMIC DNA]</scope>
    <source>
        <strain evidence="2 3">DSM 46670</strain>
    </source>
</reference>
<organism evidence="2 3">
    <name type="scientific">Kibdelosporangium banguiense</name>
    <dbReference type="NCBI Taxonomy" id="1365924"/>
    <lineage>
        <taxon>Bacteria</taxon>
        <taxon>Bacillati</taxon>
        <taxon>Actinomycetota</taxon>
        <taxon>Actinomycetes</taxon>
        <taxon>Pseudonocardiales</taxon>
        <taxon>Pseudonocardiaceae</taxon>
        <taxon>Kibdelosporangium</taxon>
    </lineage>
</organism>
<evidence type="ECO:0000256" key="1">
    <source>
        <dbReference type="SAM" id="MobiDB-lite"/>
    </source>
</evidence>
<proteinExistence type="predicted"/>